<feature type="repeat" description="ANK" evidence="3">
    <location>
        <begin position="124"/>
        <end position="156"/>
    </location>
</feature>
<feature type="region of interest" description="Disordered" evidence="5">
    <location>
        <begin position="354"/>
        <end position="398"/>
    </location>
</feature>
<evidence type="ECO:0000256" key="3">
    <source>
        <dbReference type="PROSITE-ProRule" id="PRU00023"/>
    </source>
</evidence>
<dbReference type="InterPro" id="IPR036770">
    <property type="entry name" value="Ankyrin_rpt-contain_sf"/>
</dbReference>
<evidence type="ECO:0000256" key="2">
    <source>
        <dbReference type="ARBA" id="ARBA00023043"/>
    </source>
</evidence>
<feature type="compositionally biased region" description="Basic and acidic residues" evidence="5">
    <location>
        <begin position="385"/>
        <end position="398"/>
    </location>
</feature>
<organism evidence="6 7">
    <name type="scientific">Crassostrea virginica</name>
    <name type="common">Eastern oyster</name>
    <dbReference type="NCBI Taxonomy" id="6565"/>
    <lineage>
        <taxon>Eukaryota</taxon>
        <taxon>Metazoa</taxon>
        <taxon>Spiralia</taxon>
        <taxon>Lophotrochozoa</taxon>
        <taxon>Mollusca</taxon>
        <taxon>Bivalvia</taxon>
        <taxon>Autobranchia</taxon>
        <taxon>Pteriomorphia</taxon>
        <taxon>Ostreida</taxon>
        <taxon>Ostreoidea</taxon>
        <taxon>Ostreidae</taxon>
        <taxon>Crassostrea</taxon>
    </lineage>
</organism>
<feature type="repeat" description="ANK" evidence="3">
    <location>
        <begin position="296"/>
        <end position="328"/>
    </location>
</feature>
<reference evidence="7" key="1">
    <citation type="submission" date="2025-08" db="UniProtKB">
        <authorList>
            <consortium name="RefSeq"/>
        </authorList>
    </citation>
    <scope>IDENTIFICATION</scope>
    <source>
        <tissue evidence="7">Whole sample</tissue>
    </source>
</reference>
<protein>
    <submittedName>
        <fullName evidence="7">Ankyrin repeat domain-containing protein 42-like isoform X1</fullName>
    </submittedName>
</protein>
<keyword evidence="6" id="KW-1185">Reference proteome</keyword>
<dbReference type="OrthoDB" id="163438at2759"/>
<evidence type="ECO:0000256" key="1">
    <source>
        <dbReference type="ARBA" id="ARBA00022737"/>
    </source>
</evidence>
<dbReference type="SUPFAM" id="SSF48403">
    <property type="entry name" value="Ankyrin repeat"/>
    <property type="match status" value="1"/>
</dbReference>
<dbReference type="PANTHER" id="PTHR24201:SF2">
    <property type="entry name" value="ANKYRIN REPEAT DOMAIN-CONTAINING PROTEIN 42"/>
    <property type="match status" value="1"/>
</dbReference>
<dbReference type="InterPro" id="IPR002110">
    <property type="entry name" value="Ankyrin_rpt"/>
</dbReference>
<keyword evidence="4" id="KW-0175">Coiled coil</keyword>
<dbReference type="RefSeq" id="XP_022344287.1">
    <property type="nucleotide sequence ID" value="XM_022488579.1"/>
</dbReference>
<dbReference type="Gene3D" id="1.25.40.20">
    <property type="entry name" value="Ankyrin repeat-containing domain"/>
    <property type="match status" value="3"/>
</dbReference>
<proteinExistence type="predicted"/>
<dbReference type="SMART" id="SM00248">
    <property type="entry name" value="ANK"/>
    <property type="match status" value="8"/>
</dbReference>
<dbReference type="PROSITE" id="PS50297">
    <property type="entry name" value="ANK_REP_REGION"/>
    <property type="match status" value="6"/>
</dbReference>
<evidence type="ECO:0000256" key="4">
    <source>
        <dbReference type="SAM" id="Coils"/>
    </source>
</evidence>
<keyword evidence="1" id="KW-0677">Repeat</keyword>
<feature type="compositionally biased region" description="Acidic residues" evidence="5">
    <location>
        <begin position="354"/>
        <end position="374"/>
    </location>
</feature>
<name>A0A8B8EWI5_CRAVI</name>
<feature type="repeat" description="ANK" evidence="3">
    <location>
        <begin position="91"/>
        <end position="123"/>
    </location>
</feature>
<evidence type="ECO:0000313" key="7">
    <source>
        <dbReference type="RefSeq" id="XP_022344287.1"/>
    </source>
</evidence>
<accession>A0A8B8EWI5</accession>
<feature type="repeat" description="ANK" evidence="3">
    <location>
        <begin position="58"/>
        <end position="90"/>
    </location>
</feature>
<feature type="compositionally biased region" description="Basic residues" evidence="5">
    <location>
        <begin position="492"/>
        <end position="506"/>
    </location>
</feature>
<evidence type="ECO:0000256" key="5">
    <source>
        <dbReference type="SAM" id="MobiDB-lite"/>
    </source>
</evidence>
<feature type="repeat" description="ANK" evidence="3">
    <location>
        <begin position="157"/>
        <end position="189"/>
    </location>
</feature>
<evidence type="ECO:0000313" key="6">
    <source>
        <dbReference type="Proteomes" id="UP000694844"/>
    </source>
</evidence>
<dbReference type="GeneID" id="111137216"/>
<dbReference type="InterPro" id="IPR050776">
    <property type="entry name" value="Ank_Repeat/CDKN_Inhibitor"/>
</dbReference>
<dbReference type="PANTHER" id="PTHR24201">
    <property type="entry name" value="ANK_REP_REGION DOMAIN-CONTAINING PROTEIN"/>
    <property type="match status" value="1"/>
</dbReference>
<dbReference type="KEGG" id="cvn:111137216"/>
<sequence length="534" mass="59445">MIFSLNFGFKYKREEFQVPVLSQKRYSGIHDAVRNGDVLELESMVKNGASINEVEDADKFTPLHTACNSGALECVHWLLWHGADATVTTTRGWTPAHIAAIRGQDACMQALVNNGVSMSSKDSRGSTPAHLAAAHGNSFTLNTILRAGIDVNVTDNFGWSLVHSASYHGRLGCLQLLIKWGANIDEIDKGGNTPAHLAAGEGHVPCLKYLVSTGVNPMHVLGARNDQGETPKDLAQQFYKDTVVEYINGIEWERDHPEEAENLAFPAHVAAYTGDLDHLRMLVENGVININERDDKGSTPAHKAAGNGHLHVVQWLVEMGANMTIQNQAGETPRDVARRFGQLACVKILGGDPEEDTSVVVGQEEEDGEEDVDASTEGRGVSQTERQKQESRSRAKKRVSELERMLEIAKKNYTQLGGRLAEDKKRMQHIRDKDKTITELEAQLDYERLRREKLEAQLDEYRREISEMKYQLQARVYAEDSTDEEIETALARAKKSGKKSGKKGSRRRTDEEDSGVFIKRNMATPKKGNKYKIV</sequence>
<feature type="coiled-coil region" evidence="4">
    <location>
        <begin position="437"/>
        <end position="471"/>
    </location>
</feature>
<gene>
    <name evidence="7" type="primary">LOC111137216</name>
</gene>
<feature type="region of interest" description="Disordered" evidence="5">
    <location>
        <begin position="488"/>
        <end position="534"/>
    </location>
</feature>
<dbReference type="Pfam" id="PF12796">
    <property type="entry name" value="Ank_2"/>
    <property type="match status" value="3"/>
</dbReference>
<keyword evidence="2 3" id="KW-0040">ANK repeat</keyword>
<feature type="repeat" description="ANK" evidence="3">
    <location>
        <begin position="190"/>
        <end position="216"/>
    </location>
</feature>
<dbReference type="Proteomes" id="UP000694844">
    <property type="component" value="Chromosome 5"/>
</dbReference>
<dbReference type="AlphaFoldDB" id="A0A8B8EWI5"/>
<dbReference type="PROSITE" id="PS50088">
    <property type="entry name" value="ANK_REPEAT"/>
    <property type="match status" value="6"/>
</dbReference>